<feature type="region of interest" description="Disordered" evidence="1">
    <location>
        <begin position="69"/>
        <end position="91"/>
    </location>
</feature>
<feature type="region of interest" description="Disordered" evidence="1">
    <location>
        <begin position="164"/>
        <end position="209"/>
    </location>
</feature>
<feature type="region of interest" description="Disordered" evidence="1">
    <location>
        <begin position="1"/>
        <end position="50"/>
    </location>
</feature>
<organism evidence="2">
    <name type="scientific">Schistosoma haematobium</name>
    <name type="common">Blood fluke</name>
    <dbReference type="NCBI Taxonomy" id="6185"/>
    <lineage>
        <taxon>Eukaryota</taxon>
        <taxon>Metazoa</taxon>
        <taxon>Spiralia</taxon>
        <taxon>Lophotrochozoa</taxon>
        <taxon>Platyhelminthes</taxon>
        <taxon>Trematoda</taxon>
        <taxon>Digenea</taxon>
        <taxon>Strigeidida</taxon>
        <taxon>Schistosomatoidea</taxon>
        <taxon>Schistosomatidae</taxon>
        <taxon>Schistosoma</taxon>
    </lineage>
</organism>
<feature type="compositionally biased region" description="Polar residues" evidence="1">
    <location>
        <begin position="20"/>
        <end position="39"/>
    </location>
</feature>
<evidence type="ECO:0000256" key="1">
    <source>
        <dbReference type="SAM" id="MobiDB-lite"/>
    </source>
</evidence>
<sequence>GRRNGSLSDLFGGNGPSIDFTFNSDGQNSTNHVRGQGVTSPPRLSRRKYMKGRSIEYMFETVEGEVMNATHSTSGEDSSSKNNRNDYYNKRLSNKAGGKRYEDIFSSRDYSIFDDIDSEKTTFQYGGKITKYGKRSRTDSDSIPTIGSSDRYASSYIKDNFKIEAKSKKKNAKDHVYGTYKSNKKRGGRKTNKETISKESRNKTERTSS</sequence>
<feature type="compositionally biased region" description="Basic and acidic residues" evidence="1">
    <location>
        <begin position="191"/>
        <end position="209"/>
    </location>
</feature>
<feature type="compositionally biased region" description="Polar residues" evidence="1">
    <location>
        <begin position="69"/>
        <end position="82"/>
    </location>
</feature>
<protein>
    <submittedName>
        <fullName evidence="2">Uncharacterized protein</fullName>
    </submittedName>
</protein>
<evidence type="ECO:0000313" key="2">
    <source>
        <dbReference type="EMBL" id="KGB35163.1"/>
    </source>
</evidence>
<gene>
    <name evidence="2" type="ORF">MS3_03396</name>
</gene>
<dbReference type="AlphaFoldDB" id="A0A095C0T1"/>
<dbReference type="EMBL" id="KL250662">
    <property type="protein sequence ID" value="KGB35163.1"/>
    <property type="molecule type" value="Genomic_DNA"/>
</dbReference>
<dbReference type="InterPro" id="IPR012615">
    <property type="entry name" value="TES"/>
</dbReference>
<reference evidence="2" key="1">
    <citation type="journal article" date="2012" name="Nat. Genet.">
        <title>Whole-genome sequence of Schistosoma haematobium.</title>
        <authorList>
            <person name="Young N.D."/>
            <person name="Jex A.R."/>
            <person name="Li B."/>
            <person name="Liu S."/>
            <person name="Yang L."/>
            <person name="Xiong Z."/>
            <person name="Li Y."/>
            <person name="Cantacessi C."/>
            <person name="Hall R.S."/>
            <person name="Xu X."/>
            <person name="Chen F."/>
            <person name="Wu X."/>
            <person name="Zerlotini A."/>
            <person name="Oliveira G."/>
            <person name="Hofmann A."/>
            <person name="Zhang G."/>
            <person name="Fang X."/>
            <person name="Kang Y."/>
            <person name="Campbell B.E."/>
            <person name="Loukas A."/>
            <person name="Ranganathan S."/>
            <person name="Rollinson D."/>
            <person name="Rinaldi G."/>
            <person name="Brindley P.J."/>
            <person name="Yang H."/>
            <person name="Wang J."/>
            <person name="Wang J."/>
            <person name="Gasser R.B."/>
        </authorList>
    </citation>
    <scope>NUCLEOTIDE SEQUENCE [LARGE SCALE GENOMIC DNA]</scope>
</reference>
<feature type="non-terminal residue" evidence="2">
    <location>
        <position position="1"/>
    </location>
</feature>
<proteinExistence type="predicted"/>
<dbReference type="Pfam" id="PF08034">
    <property type="entry name" value="TES"/>
    <property type="match status" value="1"/>
</dbReference>
<accession>A0A095C0T1</accession>
<name>A0A095C0T1_SCHHA</name>